<keyword evidence="3" id="KW-1185">Reference proteome</keyword>
<dbReference type="EMBL" id="CP095048">
    <property type="protein sequence ID" value="UOQ75248.1"/>
    <property type="molecule type" value="Genomic_DNA"/>
</dbReference>
<dbReference type="InterPro" id="IPR046537">
    <property type="entry name" value="DUF6602"/>
</dbReference>
<evidence type="ECO:0000313" key="3">
    <source>
        <dbReference type="Proteomes" id="UP000831796"/>
    </source>
</evidence>
<dbReference type="KEGG" id="hcu:MUN79_29660"/>
<organism evidence="2 3">
    <name type="scientific">Hymenobacter cellulosilyticus</name>
    <dbReference type="NCBI Taxonomy" id="2932248"/>
    <lineage>
        <taxon>Bacteria</taxon>
        <taxon>Pseudomonadati</taxon>
        <taxon>Bacteroidota</taxon>
        <taxon>Cytophagia</taxon>
        <taxon>Cytophagales</taxon>
        <taxon>Hymenobacteraceae</taxon>
        <taxon>Hymenobacter</taxon>
    </lineage>
</organism>
<proteinExistence type="predicted"/>
<sequence length="153" mass="17455">MNIIKDRVQDLIGTRHWGEVGRFKEAILKNVIKRFLPSHFSIGTGFIVDSENGDEVSRQLDIIIYDNTCPVLFSEGDFIITTKRNVRAIIEVKSCIRVYDLEDVIHRFDESVAMLRPFALPRPFSVARNSRLAQSGIFFGVFAFEFDGTSIPQ</sequence>
<accession>A0A8T9QGG9</accession>
<name>A0A8T9QGG9_9BACT</name>
<evidence type="ECO:0000259" key="1">
    <source>
        <dbReference type="Pfam" id="PF20247"/>
    </source>
</evidence>
<reference evidence="2" key="1">
    <citation type="submission" date="2022-04" db="EMBL/GenBank/DDBJ databases">
        <title>Hymenobacter sp. isolated from the air.</title>
        <authorList>
            <person name="Won M."/>
            <person name="Lee C.-M."/>
            <person name="Woen H.-Y."/>
            <person name="Kwon S.-W."/>
        </authorList>
    </citation>
    <scope>NUCLEOTIDE SEQUENCE</scope>
    <source>
        <strain evidence="2">5116S-3</strain>
        <plasmid evidence="2">unnamed2</plasmid>
    </source>
</reference>
<protein>
    <recommendedName>
        <fullName evidence="1">DUF6602 domain-containing protein</fullName>
    </recommendedName>
</protein>
<evidence type="ECO:0000313" key="2">
    <source>
        <dbReference type="EMBL" id="UOQ75248.1"/>
    </source>
</evidence>
<gene>
    <name evidence="2" type="ORF">MUN79_29660</name>
</gene>
<feature type="domain" description="DUF6602" evidence="1">
    <location>
        <begin position="13"/>
        <end position="105"/>
    </location>
</feature>
<geneLocation type="plasmid" evidence="2 3">
    <name>unnamed2</name>
</geneLocation>
<keyword evidence="2" id="KW-0614">Plasmid</keyword>
<dbReference type="CDD" id="cd21173">
    <property type="entry name" value="NucC-like"/>
    <property type="match status" value="1"/>
</dbReference>
<dbReference type="AlphaFoldDB" id="A0A8T9QGG9"/>
<dbReference type="RefSeq" id="WP_244678581.1">
    <property type="nucleotide sequence ID" value="NZ_CP095048.1"/>
</dbReference>
<dbReference type="Pfam" id="PF20247">
    <property type="entry name" value="DUF6602"/>
    <property type="match status" value="1"/>
</dbReference>
<dbReference type="PANTHER" id="PTHR37103">
    <property type="entry name" value="PUTATIVE-RELATED"/>
    <property type="match status" value="1"/>
</dbReference>
<dbReference type="PANTHER" id="PTHR37103:SF1">
    <property type="entry name" value="DUF6602 DOMAIN-CONTAINING PROTEIN"/>
    <property type="match status" value="1"/>
</dbReference>
<dbReference type="Proteomes" id="UP000831796">
    <property type="component" value="Plasmid unnamed2"/>
</dbReference>